<dbReference type="AlphaFoldDB" id="A0A9E8SKP2"/>
<protein>
    <submittedName>
        <fullName evidence="2">Uncharacterized protein</fullName>
    </submittedName>
</protein>
<organism evidence="2 3">
    <name type="scientific">Dyadobacter pollutisoli</name>
    <dbReference type="NCBI Taxonomy" id="2910158"/>
    <lineage>
        <taxon>Bacteria</taxon>
        <taxon>Pseudomonadati</taxon>
        <taxon>Bacteroidota</taxon>
        <taxon>Cytophagia</taxon>
        <taxon>Cytophagales</taxon>
        <taxon>Spirosomataceae</taxon>
        <taxon>Dyadobacter</taxon>
    </lineage>
</organism>
<accession>A0A9E8SKP2</accession>
<proteinExistence type="predicted"/>
<name>A0A9E8SKP2_9BACT</name>
<dbReference type="KEGG" id="dpf:ON006_27310"/>
<keyword evidence="3" id="KW-1185">Reference proteome</keyword>
<feature type="chain" id="PRO_5038606215" evidence="1">
    <location>
        <begin position="21"/>
        <end position="196"/>
    </location>
</feature>
<feature type="signal peptide" evidence="1">
    <location>
        <begin position="1"/>
        <end position="20"/>
    </location>
</feature>
<keyword evidence="1" id="KW-0732">Signal</keyword>
<reference evidence="2" key="1">
    <citation type="submission" date="2022-11" db="EMBL/GenBank/DDBJ databases">
        <title>Dyadobacter pollutisoli sp. nov., isolated from plastic dumped soil.</title>
        <authorList>
            <person name="Kim J.M."/>
            <person name="Kim K.R."/>
            <person name="Lee J.K."/>
            <person name="Hao L."/>
            <person name="Jeon C.O."/>
        </authorList>
    </citation>
    <scope>NUCLEOTIDE SEQUENCE</scope>
    <source>
        <strain evidence="2">U1</strain>
    </source>
</reference>
<dbReference type="RefSeq" id="WP_244821360.1">
    <property type="nucleotide sequence ID" value="NZ_CP112998.1"/>
</dbReference>
<evidence type="ECO:0000313" key="3">
    <source>
        <dbReference type="Proteomes" id="UP001164653"/>
    </source>
</evidence>
<evidence type="ECO:0000313" key="2">
    <source>
        <dbReference type="EMBL" id="WAC11429.1"/>
    </source>
</evidence>
<dbReference type="EMBL" id="CP112998">
    <property type="protein sequence ID" value="WAC11429.1"/>
    <property type="molecule type" value="Genomic_DNA"/>
</dbReference>
<dbReference type="Proteomes" id="UP001164653">
    <property type="component" value="Chromosome"/>
</dbReference>
<gene>
    <name evidence="2" type="ORF">ON006_27310</name>
</gene>
<evidence type="ECO:0000256" key="1">
    <source>
        <dbReference type="SAM" id="SignalP"/>
    </source>
</evidence>
<sequence>MKKILFILLVCAMRTGTSYAQDLIVTSAGDSIYCKITRERDGYVYFSYNKEGVPTNTLIASDSIANKQKGLYKTRIRYAGQESFARWQYRVQGELHWGCFSGSSECYPSPLPFLNHHPKLLVSHCKFLRAPGAECDFVQVRVKELGVGRCNFLIYSGDVVCFQPEFRIVLCCQVFVLEKINPQPIFFKNTKWFVAC</sequence>